<evidence type="ECO:0000313" key="1">
    <source>
        <dbReference type="EMBL" id="AUG98699.1"/>
    </source>
</evidence>
<dbReference type="RefSeq" id="WP_021013838.1">
    <property type="nucleotide sequence ID" value="NZ_CP025084.1"/>
</dbReference>
<dbReference type="Pfam" id="PF13350">
    <property type="entry name" value="Y_phosphatase3"/>
    <property type="match status" value="1"/>
</dbReference>
<dbReference type="OrthoDB" id="1188001at2"/>
<dbReference type="Gene3D" id="3.90.190.10">
    <property type="entry name" value="Protein tyrosine phosphatase superfamily"/>
    <property type="match status" value="1"/>
</dbReference>
<dbReference type="Proteomes" id="UP000233778">
    <property type="component" value="Chromosome"/>
</dbReference>
<evidence type="ECO:0000313" key="2">
    <source>
        <dbReference type="EMBL" id="AUH03014.1"/>
    </source>
</evidence>
<dbReference type="AlphaFoldDB" id="A0A2I5TEL5"/>
<organism evidence="2 3">
    <name type="scientific">Serratia sp. (strain ATCC 39006)</name>
    <name type="common">Prodigiosinella confusarubida</name>
    <dbReference type="NCBI Taxonomy" id="104623"/>
    <lineage>
        <taxon>Bacteria</taxon>
        <taxon>Pseudomonadati</taxon>
        <taxon>Pseudomonadota</taxon>
        <taxon>Gammaproteobacteria</taxon>
        <taxon>Enterobacterales</taxon>
        <taxon>Pectobacteriaceae</taxon>
        <taxon>Prodigiosinella</taxon>
    </lineage>
</organism>
<accession>A0A2I5TEL5</accession>
<reference evidence="2" key="4">
    <citation type="submission" date="2017-11" db="EMBL/GenBank/DDBJ databases">
        <title>Complete genome sequence of Serratia sp. ATCC 39006.</title>
        <authorList>
            <person name="Hampton H.G."/>
            <person name="Jackson S.A."/>
            <person name="Jauregui R."/>
            <person name="Poulter G.T.M."/>
            <person name="Salmond G.P.C."/>
            <person name="Fineran P.C."/>
        </authorList>
    </citation>
    <scope>NUCLEOTIDE SEQUENCE</scope>
    <source>
        <strain evidence="2">ATCC 39006</strain>
    </source>
</reference>
<dbReference type="STRING" id="104623.Ser39006_00563"/>
<reference evidence="2 3" key="1">
    <citation type="journal article" date="2013" name="Genome Announc.">
        <title>Draft genome sequence of Serratia sp. strain ATCC 39006, a model bacterium for analysis of the biosynthesis and regulation of prodigiosin, a carbapenem, and gas vesicles.</title>
        <authorList>
            <person name="Fineran P.C."/>
            <person name="Iglesias Cans M.C."/>
            <person name="Ramsay J.P."/>
            <person name="Wilf N.M."/>
            <person name="Cossyleon D."/>
            <person name="McNeil M.B."/>
            <person name="Williamson N.R."/>
            <person name="Monson R.E."/>
            <person name="Becher S.A."/>
            <person name="Stanton J.A."/>
            <person name="Brugger K."/>
            <person name="Brown S.D."/>
            <person name="Salmond G.P."/>
        </authorList>
    </citation>
    <scope>NUCLEOTIDE SEQUENCE [LARGE SCALE GENOMIC DNA]</scope>
    <source>
        <strain evidence="2">ATCC 39006</strain>
        <strain evidence="3">ATCC 39006 / SC 11482</strain>
    </source>
</reference>
<dbReference type="KEGG" id="sera:Ser39006_001965"/>
<dbReference type="Proteomes" id="UP000017700">
    <property type="component" value="Chromosome"/>
</dbReference>
<dbReference type="InterPro" id="IPR026893">
    <property type="entry name" value="Tyr/Ser_Pase_IphP-type"/>
</dbReference>
<dbReference type="InterPro" id="IPR029021">
    <property type="entry name" value="Prot-tyrosine_phosphatase-like"/>
</dbReference>
<evidence type="ECO:0000313" key="4">
    <source>
        <dbReference type="Proteomes" id="UP000233778"/>
    </source>
</evidence>
<reference evidence="2" key="2">
    <citation type="submission" date="2013-09" db="EMBL/GenBank/DDBJ databases">
        <authorList>
            <person name="Wang G."/>
            <person name="Yang Y."/>
            <person name="Su Y."/>
        </authorList>
    </citation>
    <scope>NUCLEOTIDE SEQUENCE</scope>
    <source>
        <strain evidence="2">ATCC 39006</strain>
    </source>
</reference>
<dbReference type="EMBL" id="CP025085">
    <property type="protein sequence ID" value="AUG98699.1"/>
    <property type="molecule type" value="Genomic_DNA"/>
</dbReference>
<dbReference type="EMBL" id="CP025084">
    <property type="protein sequence ID" value="AUH03014.1"/>
    <property type="molecule type" value="Genomic_DNA"/>
</dbReference>
<gene>
    <name evidence="1" type="ORF">CWC46_01965</name>
    <name evidence="2" type="ORF">Ser39006_001965</name>
</gene>
<protein>
    <submittedName>
        <fullName evidence="2">Protein-tyrosine-phosphatase</fullName>
    </submittedName>
</protein>
<keyword evidence="3" id="KW-1185">Reference proteome</keyword>
<dbReference type="GO" id="GO:0004721">
    <property type="term" value="F:phosphoprotein phosphatase activity"/>
    <property type="evidence" value="ECO:0007669"/>
    <property type="project" value="InterPro"/>
</dbReference>
<sequence>MTAPTLLHPSLLPLKGGINFRDLGGNRTADGRYIRHGKLFRSGSLDLLSESDCTHLAGVPVAHVIDYRDPDEAALRPDILWSGATYHPAPANPICHQVTANLESLGQETLAAFDSRGFMLELYRHLPFDNPAYHHLVKLLQQPEEGALVQHCAVGKDRTGIGSALVLFALGADEQTVLEDYLLTETTLMPFRQQLLEELSQTMNGEALKQFSFVLSTQEEFLATALNAIRVRHGSIDSWLEQDYGLDQQAREVLQDKYLI</sequence>
<proteinExistence type="predicted"/>
<dbReference type="KEGG" id="serq:CWC46_01965"/>
<name>A0A2I5TEL5_SERS3</name>
<dbReference type="SUPFAM" id="SSF52799">
    <property type="entry name" value="(Phosphotyrosine protein) phosphatases II"/>
    <property type="match status" value="1"/>
</dbReference>
<reference evidence="1 4" key="3">
    <citation type="submission" date="2017-11" db="EMBL/GenBank/DDBJ databases">
        <title>Complete genome sequence of Serratia sp. ATCC 39006 LacA.</title>
        <authorList>
            <person name="Hampton H.G."/>
            <person name="Jackson S.A."/>
            <person name="Jauregui R."/>
            <person name="Poulter G.T.M."/>
            <person name="Salmond G.P.C."/>
            <person name="Fineran P.C."/>
        </authorList>
    </citation>
    <scope>NUCLEOTIDE SEQUENCE [LARGE SCALE GENOMIC DNA]</scope>
    <source>
        <strain evidence="1 4">ATCC 39006</strain>
    </source>
</reference>
<evidence type="ECO:0000313" key="3">
    <source>
        <dbReference type="Proteomes" id="UP000017700"/>
    </source>
</evidence>